<dbReference type="Proteomes" id="UP000005496">
    <property type="component" value="Unassembled WGS sequence"/>
</dbReference>
<evidence type="ECO:0000313" key="2">
    <source>
        <dbReference type="Proteomes" id="UP000005496"/>
    </source>
</evidence>
<comment type="caution">
    <text evidence="1">The sequence shown here is derived from an EMBL/GenBank/DDBJ whole genome shotgun (WGS) entry which is preliminary data.</text>
</comment>
<keyword evidence="2" id="KW-1185">Reference proteome</keyword>
<name>D6SMY0_9BACT</name>
<proteinExistence type="predicted"/>
<evidence type="ECO:0000313" key="1">
    <source>
        <dbReference type="EMBL" id="EFI36041.1"/>
    </source>
</evidence>
<sequence>MFRYHLMAVSKNNVSSAYGMSIPSLVICLLPEVNLKFTSAKSEA</sequence>
<accession>D6SMY0</accession>
<protein>
    <submittedName>
        <fullName evidence="1">Uncharacterized protein</fullName>
    </submittedName>
</protein>
<gene>
    <name evidence="1" type="ORF">Dthio_PD3484</name>
</gene>
<reference evidence="1" key="1">
    <citation type="submission" date="2010-05" db="EMBL/GenBank/DDBJ databases">
        <title>The draft genome of Desulfonatronospira thiodismutans ASO3-1.</title>
        <authorList>
            <consortium name="US DOE Joint Genome Institute (JGI-PGF)"/>
            <person name="Lucas S."/>
            <person name="Copeland A."/>
            <person name="Lapidus A."/>
            <person name="Cheng J.-F."/>
            <person name="Bruce D."/>
            <person name="Goodwin L."/>
            <person name="Pitluck S."/>
            <person name="Chertkov O."/>
            <person name="Brettin T."/>
            <person name="Detter J.C."/>
            <person name="Han C."/>
            <person name="Land M.L."/>
            <person name="Hauser L."/>
            <person name="Kyrpides N."/>
            <person name="Mikhailova N."/>
            <person name="Muyzer G."/>
            <person name="Woyke T."/>
        </authorList>
    </citation>
    <scope>NUCLEOTIDE SEQUENCE [LARGE SCALE GENOMIC DNA]</scope>
    <source>
        <strain evidence="1">ASO3-1</strain>
    </source>
</reference>
<organism evidence="1 2">
    <name type="scientific">Desulfonatronospira thiodismutans ASO3-1</name>
    <dbReference type="NCBI Taxonomy" id="555779"/>
    <lineage>
        <taxon>Bacteria</taxon>
        <taxon>Pseudomonadati</taxon>
        <taxon>Thermodesulfobacteriota</taxon>
        <taxon>Desulfovibrionia</taxon>
        <taxon>Desulfovibrionales</taxon>
        <taxon>Desulfonatronovibrionaceae</taxon>
        <taxon>Desulfonatronospira</taxon>
    </lineage>
</organism>
<dbReference type="AlphaFoldDB" id="D6SMY0"/>
<dbReference type="EMBL" id="ACJN02000001">
    <property type="protein sequence ID" value="EFI36041.1"/>
    <property type="molecule type" value="Genomic_DNA"/>
</dbReference>